<sequence>MNLIKTVRTIAVSAPAYLATASLAFAQPAGAENRATVSGGVNVEVTPFNSIGSLLGQVFTFVLVIASILLFLYLILGGVQWLTSGGDKMATQAARDRITAALTGLLIILSVYGVFKILEAAFGINVLGNIKLPTTADRTPFD</sequence>
<dbReference type="AlphaFoldDB" id="A0A1G1WL79"/>
<keyword evidence="2" id="KW-0732">Signal</keyword>
<evidence type="ECO:0000256" key="1">
    <source>
        <dbReference type="SAM" id="Phobius"/>
    </source>
</evidence>
<protein>
    <submittedName>
        <fullName evidence="3">Uncharacterized protein</fullName>
    </submittedName>
</protein>
<dbReference type="InterPro" id="IPR043993">
    <property type="entry name" value="T4SS_pilin"/>
</dbReference>
<keyword evidence="1" id="KW-0812">Transmembrane</keyword>
<dbReference type="EMBL" id="MHCX01000050">
    <property type="protein sequence ID" value="OGY28469.1"/>
    <property type="molecule type" value="Genomic_DNA"/>
</dbReference>
<feature type="signal peptide" evidence="2">
    <location>
        <begin position="1"/>
        <end position="26"/>
    </location>
</feature>
<comment type="caution">
    <text evidence="3">The sequence shown here is derived from an EMBL/GenBank/DDBJ whole genome shotgun (WGS) entry which is preliminary data.</text>
</comment>
<proteinExistence type="predicted"/>
<organism evidence="3 4">
    <name type="scientific">Candidatus Woykebacteria bacterium RIFCSPHIGHO2_02_FULL_43_16b</name>
    <dbReference type="NCBI Taxonomy" id="1802601"/>
    <lineage>
        <taxon>Bacteria</taxon>
        <taxon>Candidatus Woykeibacteriota</taxon>
    </lineage>
</organism>
<feature type="transmembrane region" description="Helical" evidence="1">
    <location>
        <begin position="97"/>
        <end position="115"/>
    </location>
</feature>
<accession>A0A1G1WL79</accession>
<reference evidence="3 4" key="1">
    <citation type="journal article" date="2016" name="Nat. Commun.">
        <title>Thousands of microbial genomes shed light on interconnected biogeochemical processes in an aquifer system.</title>
        <authorList>
            <person name="Anantharaman K."/>
            <person name="Brown C.T."/>
            <person name="Hug L.A."/>
            <person name="Sharon I."/>
            <person name="Castelle C.J."/>
            <person name="Probst A.J."/>
            <person name="Thomas B.C."/>
            <person name="Singh A."/>
            <person name="Wilkins M.J."/>
            <person name="Karaoz U."/>
            <person name="Brodie E.L."/>
            <person name="Williams K.H."/>
            <person name="Hubbard S.S."/>
            <person name="Banfield J.F."/>
        </authorList>
    </citation>
    <scope>NUCLEOTIDE SEQUENCE [LARGE SCALE GENOMIC DNA]</scope>
</reference>
<feature type="chain" id="PRO_5009581229" evidence="2">
    <location>
        <begin position="27"/>
        <end position="142"/>
    </location>
</feature>
<name>A0A1G1WL79_9BACT</name>
<dbReference type="Pfam" id="PF18895">
    <property type="entry name" value="T4SS_pilin"/>
    <property type="match status" value="1"/>
</dbReference>
<evidence type="ECO:0000313" key="3">
    <source>
        <dbReference type="EMBL" id="OGY28469.1"/>
    </source>
</evidence>
<evidence type="ECO:0000313" key="4">
    <source>
        <dbReference type="Proteomes" id="UP000177821"/>
    </source>
</evidence>
<dbReference type="Proteomes" id="UP000177821">
    <property type="component" value="Unassembled WGS sequence"/>
</dbReference>
<evidence type="ECO:0000256" key="2">
    <source>
        <dbReference type="SAM" id="SignalP"/>
    </source>
</evidence>
<keyword evidence="1" id="KW-1133">Transmembrane helix</keyword>
<feature type="transmembrane region" description="Helical" evidence="1">
    <location>
        <begin position="50"/>
        <end position="76"/>
    </location>
</feature>
<gene>
    <name evidence="3" type="ORF">A3J50_00400</name>
</gene>
<keyword evidence="1" id="KW-0472">Membrane</keyword>